<dbReference type="Proteomes" id="UP000561066">
    <property type="component" value="Unassembled WGS sequence"/>
</dbReference>
<dbReference type="InterPro" id="IPR000700">
    <property type="entry name" value="PAS-assoc_C"/>
</dbReference>
<dbReference type="SUPFAM" id="SSF55073">
    <property type="entry name" value="Nucleotide cyclase"/>
    <property type="match status" value="1"/>
</dbReference>
<feature type="transmembrane region" description="Helical" evidence="1">
    <location>
        <begin position="84"/>
        <end position="103"/>
    </location>
</feature>
<dbReference type="CDD" id="cd01948">
    <property type="entry name" value="EAL"/>
    <property type="match status" value="1"/>
</dbReference>
<keyword evidence="1" id="KW-0812">Transmembrane</keyword>
<dbReference type="InterPro" id="IPR043128">
    <property type="entry name" value="Rev_trsase/Diguanyl_cyclase"/>
</dbReference>
<dbReference type="InterPro" id="IPR052155">
    <property type="entry name" value="Biofilm_reg_signaling"/>
</dbReference>
<dbReference type="PROSITE" id="PS50113">
    <property type="entry name" value="PAC"/>
    <property type="match status" value="1"/>
</dbReference>
<dbReference type="SMART" id="SM00052">
    <property type="entry name" value="EAL"/>
    <property type="match status" value="1"/>
</dbReference>
<dbReference type="NCBIfam" id="TIGR00254">
    <property type="entry name" value="GGDEF"/>
    <property type="match status" value="1"/>
</dbReference>
<evidence type="ECO:0000259" key="6">
    <source>
        <dbReference type="PROSITE" id="PS50924"/>
    </source>
</evidence>
<dbReference type="Pfam" id="PF13426">
    <property type="entry name" value="PAS_9"/>
    <property type="match status" value="1"/>
</dbReference>
<dbReference type="InterPro" id="IPR035965">
    <property type="entry name" value="PAS-like_dom_sf"/>
</dbReference>
<sequence>MPGIVGYVVLKHGVVGTGLAVLLCLLSSYASMVLLDRARHNAEDGRALWIGGAGAAGGFGIWATHFIAVLAYRPGVALSFRPGPTLLSLLIAILTTSAAISLAAGHGIARPPRRAASAGAAMIFGLGVAAMHFIGMSAMRMPGNMIWNGTLVGLSVGAGVALSLAAFLSARRRTDTPFRRLIPALLLGLAIAGLHFTAMSALTIQRLPMAMAAGRMRGPALSSLVLIALIGIGAVALLSIGLAAAFFARRAERAVRTSDLSFRLLVEGVRDYAIYMIDPHGRVSTWNAGAERLKGYTSAEVLGRDFGQFYSDDERQAGEPQRVLADARAGSVTRQGWHHRKDGTPFWASATIEPLRDAEGGLIGYAHITRDRTRQKEDADRLAQVTRNLDIALENMSQGLCLFGPDGRVILANGRCAELFSLNVHDIAPGMEYRAFLTRVYAALGWAGDPLRRRVDEVCDLQMAVIRQGRDGQFLLRLRDDRAVQATVRTTADGGWVETYEDITQRLEAEARIAYLAHHDGLTGLPNRAQFNDLLRRDLTMAGRAGQRLAVICIDLDKFKAINDQHGHATGDKVLGVLAGRIRAIQAEDELVARLGGDEFAAAKRFHDIAELHAFIGRLEACLSQPIVLEGLELRPDASLGVSLYPQDAGTVDTLMVNADLAMYRAKAALRERICFYQAEMDEAARGRRSLAAAVWEALDRKQFHLNFQVQKKVSTGEITGFEVLLRWRHPEWGLVPPMDFIPLAEECGAILPIGEWVLRAACRAAAGWSHPYTVAVNLSAVQLGDDGLADQVAAILAETGLAPHRLELEMTETAIVVDKAHSLRILRRIKAMGVSIAIDDFGVGYSSLETLRTFPFDKIKLDRSFMNEIEHSPESKAILRAILALGRSLNIPVLAEGVETRSQLDILDVEGCTEAQGYFLGRPGPVATDTVETPANA</sequence>
<comment type="caution">
    <text evidence="7">The sequence shown here is derived from an EMBL/GenBank/DDBJ whole genome shotgun (WGS) entry which is preliminary data.</text>
</comment>
<dbReference type="SMART" id="SM00091">
    <property type="entry name" value="PAS"/>
    <property type="match status" value="2"/>
</dbReference>
<dbReference type="PROSITE" id="PS50112">
    <property type="entry name" value="PAS"/>
    <property type="match status" value="1"/>
</dbReference>
<dbReference type="Gene3D" id="3.30.450.20">
    <property type="entry name" value="PAS domain"/>
    <property type="match status" value="2"/>
</dbReference>
<feature type="transmembrane region" description="Helical" evidence="1">
    <location>
        <begin position="146"/>
        <end position="169"/>
    </location>
</feature>
<gene>
    <name evidence="7" type="ORF">HLH21_10270</name>
</gene>
<feature type="transmembrane region" description="Helical" evidence="1">
    <location>
        <begin position="181"/>
        <end position="204"/>
    </location>
</feature>
<keyword evidence="1" id="KW-1133">Transmembrane helix</keyword>
<feature type="transmembrane region" description="Helical" evidence="1">
    <location>
        <begin position="47"/>
        <end position="72"/>
    </location>
</feature>
<feature type="domain" description="GGDEF" evidence="5">
    <location>
        <begin position="547"/>
        <end position="679"/>
    </location>
</feature>
<proteinExistence type="predicted"/>
<feature type="transmembrane region" description="Helical" evidence="1">
    <location>
        <begin position="115"/>
        <end position="134"/>
    </location>
</feature>
<evidence type="ECO:0000259" key="4">
    <source>
        <dbReference type="PROSITE" id="PS50883"/>
    </source>
</evidence>
<dbReference type="InterPro" id="IPR005330">
    <property type="entry name" value="MHYT_dom"/>
</dbReference>
<dbReference type="InterPro" id="IPR001633">
    <property type="entry name" value="EAL_dom"/>
</dbReference>
<dbReference type="GO" id="GO:0016020">
    <property type="term" value="C:membrane"/>
    <property type="evidence" value="ECO:0007669"/>
    <property type="project" value="UniProtKB-UniRule"/>
</dbReference>
<feature type="transmembrane region" description="Helical" evidence="1">
    <location>
        <begin position="224"/>
        <end position="248"/>
    </location>
</feature>
<dbReference type="PROSITE" id="PS50883">
    <property type="entry name" value="EAL"/>
    <property type="match status" value="1"/>
</dbReference>
<dbReference type="InterPro" id="IPR000014">
    <property type="entry name" value="PAS"/>
</dbReference>
<dbReference type="EMBL" id="JABEQH010000012">
    <property type="protein sequence ID" value="MBB2176313.1"/>
    <property type="molecule type" value="Genomic_DNA"/>
</dbReference>
<evidence type="ECO:0000259" key="3">
    <source>
        <dbReference type="PROSITE" id="PS50113"/>
    </source>
</evidence>
<dbReference type="CDD" id="cd00130">
    <property type="entry name" value="PAS"/>
    <property type="match status" value="1"/>
</dbReference>
<protein>
    <submittedName>
        <fullName evidence="7">EAL domain-containing protein</fullName>
    </submittedName>
</protein>
<evidence type="ECO:0000313" key="8">
    <source>
        <dbReference type="Proteomes" id="UP000561066"/>
    </source>
</evidence>
<dbReference type="PROSITE" id="PS50887">
    <property type="entry name" value="GGDEF"/>
    <property type="match status" value="1"/>
</dbReference>
<dbReference type="InterPro" id="IPR000160">
    <property type="entry name" value="GGDEF_dom"/>
</dbReference>
<feature type="domain" description="PAC" evidence="3">
    <location>
        <begin position="332"/>
        <end position="384"/>
    </location>
</feature>
<dbReference type="Pfam" id="PF12860">
    <property type="entry name" value="PAS_7"/>
    <property type="match status" value="1"/>
</dbReference>
<dbReference type="SUPFAM" id="SSF141868">
    <property type="entry name" value="EAL domain-like"/>
    <property type="match status" value="1"/>
</dbReference>
<name>A0A7W4J7V1_9PROT</name>
<evidence type="ECO:0000256" key="1">
    <source>
        <dbReference type="PROSITE-ProRule" id="PRU00244"/>
    </source>
</evidence>
<dbReference type="SUPFAM" id="SSF55785">
    <property type="entry name" value="PYP-like sensor domain (PAS domain)"/>
    <property type="match status" value="2"/>
</dbReference>
<feature type="transmembrane region" description="Helical" evidence="1">
    <location>
        <begin position="12"/>
        <end position="35"/>
    </location>
</feature>
<feature type="domain" description="EAL" evidence="4">
    <location>
        <begin position="688"/>
        <end position="938"/>
    </location>
</feature>
<evidence type="ECO:0000259" key="2">
    <source>
        <dbReference type="PROSITE" id="PS50112"/>
    </source>
</evidence>
<dbReference type="Gene3D" id="3.20.20.450">
    <property type="entry name" value="EAL domain"/>
    <property type="match status" value="1"/>
</dbReference>
<dbReference type="PANTHER" id="PTHR44757">
    <property type="entry name" value="DIGUANYLATE CYCLASE DGCP"/>
    <property type="match status" value="1"/>
</dbReference>
<dbReference type="PROSITE" id="PS50924">
    <property type="entry name" value="MHYT"/>
    <property type="match status" value="1"/>
</dbReference>
<evidence type="ECO:0000313" key="7">
    <source>
        <dbReference type="EMBL" id="MBB2176313.1"/>
    </source>
</evidence>
<feature type="domain" description="PAS" evidence="2">
    <location>
        <begin position="258"/>
        <end position="316"/>
    </location>
</feature>
<keyword evidence="1" id="KW-0472">Membrane</keyword>
<dbReference type="Pfam" id="PF00563">
    <property type="entry name" value="EAL"/>
    <property type="match status" value="1"/>
</dbReference>
<dbReference type="PANTHER" id="PTHR44757:SF2">
    <property type="entry name" value="BIOFILM ARCHITECTURE MAINTENANCE PROTEIN MBAA"/>
    <property type="match status" value="1"/>
</dbReference>
<dbReference type="AlphaFoldDB" id="A0A7W4J7V1"/>
<keyword evidence="8" id="KW-1185">Reference proteome</keyword>
<dbReference type="InterPro" id="IPR035919">
    <property type="entry name" value="EAL_sf"/>
</dbReference>
<dbReference type="CDD" id="cd01949">
    <property type="entry name" value="GGDEF"/>
    <property type="match status" value="1"/>
</dbReference>
<organism evidence="7 8">
    <name type="scientific">Gluconacetobacter johannae</name>
    <dbReference type="NCBI Taxonomy" id="112140"/>
    <lineage>
        <taxon>Bacteria</taxon>
        <taxon>Pseudomonadati</taxon>
        <taxon>Pseudomonadota</taxon>
        <taxon>Alphaproteobacteria</taxon>
        <taxon>Acetobacterales</taxon>
        <taxon>Acetobacteraceae</taxon>
        <taxon>Gluconacetobacter</taxon>
    </lineage>
</organism>
<dbReference type="Pfam" id="PF00990">
    <property type="entry name" value="GGDEF"/>
    <property type="match status" value="1"/>
</dbReference>
<evidence type="ECO:0000259" key="5">
    <source>
        <dbReference type="PROSITE" id="PS50887"/>
    </source>
</evidence>
<dbReference type="NCBIfam" id="TIGR00229">
    <property type="entry name" value="sensory_box"/>
    <property type="match status" value="1"/>
</dbReference>
<dbReference type="Gene3D" id="3.30.70.270">
    <property type="match status" value="1"/>
</dbReference>
<dbReference type="InterPro" id="IPR029787">
    <property type="entry name" value="Nucleotide_cyclase"/>
</dbReference>
<dbReference type="RefSeq" id="WP_182943661.1">
    <property type="nucleotide sequence ID" value="NZ_JABEQH010000012.1"/>
</dbReference>
<feature type="domain" description="MHYT" evidence="6">
    <location>
        <begin position="12"/>
        <end position="205"/>
    </location>
</feature>
<dbReference type="SMART" id="SM00267">
    <property type="entry name" value="GGDEF"/>
    <property type="match status" value="1"/>
</dbReference>
<reference evidence="7 8" key="1">
    <citation type="submission" date="2020-04" db="EMBL/GenBank/DDBJ databases">
        <title>Description of novel Gluconacetobacter.</title>
        <authorList>
            <person name="Sombolestani A."/>
        </authorList>
    </citation>
    <scope>NUCLEOTIDE SEQUENCE [LARGE SCALE GENOMIC DNA]</scope>
    <source>
        <strain evidence="7 8">LMG 21312</strain>
    </source>
</reference>
<accession>A0A7W4J7V1</accession>
<dbReference type="Pfam" id="PF03707">
    <property type="entry name" value="MHYT"/>
    <property type="match status" value="2"/>
</dbReference>